<dbReference type="SUPFAM" id="SSF56112">
    <property type="entry name" value="Protein kinase-like (PK-like)"/>
    <property type="match status" value="1"/>
</dbReference>
<dbReference type="Pfam" id="PF00069">
    <property type="entry name" value="Pkinase"/>
    <property type="match status" value="1"/>
</dbReference>
<feature type="domain" description="Protein kinase" evidence="6">
    <location>
        <begin position="44"/>
        <end position="306"/>
    </location>
</feature>
<evidence type="ECO:0000256" key="5">
    <source>
        <dbReference type="PROSITE-ProRule" id="PRU10141"/>
    </source>
</evidence>
<dbReference type="Gene3D" id="1.10.510.10">
    <property type="entry name" value="Transferase(Phosphotransferase) domain 1"/>
    <property type="match status" value="1"/>
</dbReference>
<dbReference type="PROSITE" id="PS00108">
    <property type="entry name" value="PROTEIN_KINASE_ST"/>
    <property type="match status" value="1"/>
</dbReference>
<keyword evidence="3 7" id="KW-0418">Kinase</keyword>
<sequence length="774" mass="84112">MTTPDTLDRLLEPGRLLGGALAEGMLREQLGVTELACGQMLGAFRIERELGRGGMGIVYLAARADGAYEQHVAIKWLPLSRLHAGHADRFRHERQIHARLRHPNIARLLDGGHSADGHLWFALEHVEGLPVDAHAASAGLDWRARVRLLLPVVEAVQFAHGRLLLHRDIKPDNVLVDSDGRPKLIDFGVAAWLLDAHAPSACTPGFASPEQQAGGATEVTSDIWQLGRLLHHVLLAEKPGQPAPAYPRDLAAIIAKATDPLPARRYASASALHDDLQRVLRHRPVSARPPRLPHRLHLLLRAHPFGTVGSLLAALAFAAMVAGFMLKLTRERDTAQHAQAVAEAVNAFLNRDFLPGADPLQGGSSDLSVAALSEHALDRVEPRLHDLPEVAGRVEMSLGRTLANLGHFKAARRAFSHAIEHFTAAYGAHDQRVLRSRLAREQVAIDPASLQAADQHLRVLRHDVLASPQPHAELLAEVDAQLARAAFLRDDFSLCEARYVALLPRLADAAPVTRADAYMGLGLCESRLGHWSLALAHARKARALDEHALGVDHPLTLETHIAIAAALIGLGHYDQATILLRDLLTRLDHRYGPLHPTTLTVTHDLGLAITCAGHPDQGAQWLRRAADGRAQTLGTQHPWYAMTESVLGMALLQGHHADEAAHALARARQALGTNAAATPYIQVTLLENEADLALAQGRPAEAARRYDTAIDAATKTYPDGYRRLSMLRLGLGLALFDEGRVTAGRALLRQSLQAVGHRPDCRGNQIAAARERLR</sequence>
<dbReference type="CDD" id="cd14014">
    <property type="entry name" value="STKc_PknB_like"/>
    <property type="match status" value="1"/>
</dbReference>
<keyword evidence="4 5" id="KW-0067">ATP-binding</keyword>
<feature type="binding site" evidence="5">
    <location>
        <position position="75"/>
    </location>
    <ligand>
        <name>ATP</name>
        <dbReference type="ChEBI" id="CHEBI:30616"/>
    </ligand>
</feature>
<dbReference type="RefSeq" id="WP_092704725.1">
    <property type="nucleotide sequence ID" value="NZ_FOSR01000014.1"/>
</dbReference>
<evidence type="ECO:0000313" key="7">
    <source>
        <dbReference type="EMBL" id="SFL09414.1"/>
    </source>
</evidence>
<evidence type="ECO:0000256" key="3">
    <source>
        <dbReference type="ARBA" id="ARBA00022777"/>
    </source>
</evidence>
<gene>
    <name evidence="7" type="ORF">SAMN05192579_11437</name>
</gene>
<keyword evidence="8" id="KW-1185">Reference proteome</keyword>
<dbReference type="InterPro" id="IPR017441">
    <property type="entry name" value="Protein_kinase_ATP_BS"/>
</dbReference>
<dbReference type="GO" id="GO:0005524">
    <property type="term" value="F:ATP binding"/>
    <property type="evidence" value="ECO:0007669"/>
    <property type="project" value="UniProtKB-UniRule"/>
</dbReference>
<evidence type="ECO:0000256" key="4">
    <source>
        <dbReference type="ARBA" id="ARBA00022840"/>
    </source>
</evidence>
<dbReference type="InterPro" id="IPR019734">
    <property type="entry name" value="TPR_rpt"/>
</dbReference>
<keyword evidence="7" id="KW-0723">Serine/threonine-protein kinase</keyword>
<dbReference type="InterPro" id="IPR000719">
    <property type="entry name" value="Prot_kinase_dom"/>
</dbReference>
<evidence type="ECO:0000313" key="8">
    <source>
        <dbReference type="Proteomes" id="UP000198725"/>
    </source>
</evidence>
<evidence type="ECO:0000256" key="1">
    <source>
        <dbReference type="ARBA" id="ARBA00022679"/>
    </source>
</evidence>
<name>A0A1I4EUQ9_9GAMM</name>
<dbReference type="Gene3D" id="3.30.200.20">
    <property type="entry name" value="Phosphorylase Kinase, domain 1"/>
    <property type="match status" value="1"/>
</dbReference>
<dbReference type="GO" id="GO:0004674">
    <property type="term" value="F:protein serine/threonine kinase activity"/>
    <property type="evidence" value="ECO:0007669"/>
    <property type="project" value="UniProtKB-KW"/>
</dbReference>
<reference evidence="8" key="1">
    <citation type="submission" date="2016-10" db="EMBL/GenBank/DDBJ databases">
        <authorList>
            <person name="Varghese N."/>
            <person name="Submissions S."/>
        </authorList>
    </citation>
    <scope>NUCLEOTIDE SEQUENCE [LARGE SCALE GENOMIC DNA]</scope>
    <source>
        <strain evidence="8">MO64</strain>
    </source>
</reference>
<dbReference type="Pfam" id="PF13424">
    <property type="entry name" value="TPR_12"/>
    <property type="match status" value="1"/>
</dbReference>
<keyword evidence="2 5" id="KW-0547">Nucleotide-binding</keyword>
<dbReference type="EMBL" id="FOSR01000014">
    <property type="protein sequence ID" value="SFL09414.1"/>
    <property type="molecule type" value="Genomic_DNA"/>
</dbReference>
<keyword evidence="1" id="KW-0808">Transferase</keyword>
<dbReference type="SMART" id="SM00028">
    <property type="entry name" value="TPR"/>
    <property type="match status" value="3"/>
</dbReference>
<proteinExistence type="predicted"/>
<dbReference type="PROSITE" id="PS00107">
    <property type="entry name" value="PROTEIN_KINASE_ATP"/>
    <property type="match status" value="1"/>
</dbReference>
<dbReference type="SMART" id="SM00220">
    <property type="entry name" value="S_TKc"/>
    <property type="match status" value="1"/>
</dbReference>
<evidence type="ECO:0000259" key="6">
    <source>
        <dbReference type="PROSITE" id="PS50011"/>
    </source>
</evidence>
<dbReference type="InterPro" id="IPR011009">
    <property type="entry name" value="Kinase-like_dom_sf"/>
</dbReference>
<protein>
    <submittedName>
        <fullName evidence="7">Serine/threonine protein kinase</fullName>
    </submittedName>
</protein>
<dbReference type="PROSITE" id="PS50011">
    <property type="entry name" value="PROTEIN_KINASE_DOM"/>
    <property type="match status" value="1"/>
</dbReference>
<dbReference type="InterPro" id="IPR008271">
    <property type="entry name" value="Ser/Thr_kinase_AS"/>
</dbReference>
<dbReference type="InterPro" id="IPR011990">
    <property type="entry name" value="TPR-like_helical_dom_sf"/>
</dbReference>
<evidence type="ECO:0000256" key="2">
    <source>
        <dbReference type="ARBA" id="ARBA00022741"/>
    </source>
</evidence>
<dbReference type="Proteomes" id="UP000198725">
    <property type="component" value="Unassembled WGS sequence"/>
</dbReference>
<dbReference type="Gene3D" id="1.25.40.10">
    <property type="entry name" value="Tetratricopeptide repeat domain"/>
    <property type="match status" value="1"/>
</dbReference>
<dbReference type="PANTHER" id="PTHR43289">
    <property type="entry name" value="MITOGEN-ACTIVATED PROTEIN KINASE KINASE KINASE 20-RELATED"/>
    <property type="match status" value="1"/>
</dbReference>
<organism evidence="7 8">
    <name type="scientific">Rhodanobacter glycinis</name>
    <dbReference type="NCBI Taxonomy" id="582702"/>
    <lineage>
        <taxon>Bacteria</taxon>
        <taxon>Pseudomonadati</taxon>
        <taxon>Pseudomonadota</taxon>
        <taxon>Gammaproteobacteria</taxon>
        <taxon>Lysobacterales</taxon>
        <taxon>Rhodanobacteraceae</taxon>
        <taxon>Rhodanobacter</taxon>
    </lineage>
</organism>
<dbReference type="PANTHER" id="PTHR43289:SF34">
    <property type="entry name" value="SERINE_THREONINE-PROTEIN KINASE YBDM-RELATED"/>
    <property type="match status" value="1"/>
</dbReference>
<dbReference type="SUPFAM" id="SSF48452">
    <property type="entry name" value="TPR-like"/>
    <property type="match status" value="2"/>
</dbReference>
<accession>A0A1I4EUQ9</accession>
<dbReference type="AlphaFoldDB" id="A0A1I4EUQ9"/>